<dbReference type="RefSeq" id="WP_100441445.1">
    <property type="nucleotide sequence ID" value="NZ_CBCPIZ010000007.1"/>
</dbReference>
<comment type="caution">
    <text evidence="2">The sequence shown here is derived from an EMBL/GenBank/DDBJ whole genome shotgun (WGS) entry which is preliminary data.</text>
</comment>
<feature type="transmembrane region" description="Helical" evidence="1">
    <location>
        <begin position="50"/>
        <end position="72"/>
    </location>
</feature>
<gene>
    <name evidence="2" type="ORF">B9Y64_15210</name>
</gene>
<keyword evidence="1" id="KW-1133">Transmembrane helix</keyword>
<name>A0A2J0U978_STEMA</name>
<organism evidence="2 3">
    <name type="scientific">Stenotrophomonas maltophilia</name>
    <name type="common">Pseudomonas maltophilia</name>
    <name type="synonym">Xanthomonas maltophilia</name>
    <dbReference type="NCBI Taxonomy" id="40324"/>
    <lineage>
        <taxon>Bacteria</taxon>
        <taxon>Pseudomonadati</taxon>
        <taxon>Pseudomonadota</taxon>
        <taxon>Gammaproteobacteria</taxon>
        <taxon>Lysobacterales</taxon>
        <taxon>Lysobacteraceae</taxon>
        <taxon>Stenotrophomonas</taxon>
        <taxon>Stenotrophomonas maltophilia group</taxon>
    </lineage>
</organism>
<feature type="transmembrane region" description="Helical" evidence="1">
    <location>
        <begin position="12"/>
        <end position="38"/>
    </location>
</feature>
<dbReference type="EMBL" id="NEQV01000005">
    <property type="protein sequence ID" value="PJL25874.1"/>
    <property type="molecule type" value="Genomic_DNA"/>
</dbReference>
<feature type="transmembrane region" description="Helical" evidence="1">
    <location>
        <begin position="84"/>
        <end position="105"/>
    </location>
</feature>
<evidence type="ECO:0000313" key="3">
    <source>
        <dbReference type="Proteomes" id="UP000230167"/>
    </source>
</evidence>
<sequence length="148" mass="15454">MGGSTWVRGAGATLLVLELLLLAIPVTLLDGFGLLVLLQPNDHPDRMPTLVGTVLAGIGLLGFWWLTGAFLLNGLTLRGSPWGARVGAGVGVALCLASLMVGLLFGRLTGWALVGLLGLPILVPLAHMLCATWQRPIRDGTAPSRGDR</sequence>
<reference evidence="2 3" key="1">
    <citation type="journal article" date="2017" name="Front. Microbiol.">
        <title>Double-Face Meets the Bacterial World: The Opportunistic Pathogen Stenotrophomonas maltophilia.</title>
        <authorList>
            <person name="Lira F."/>
            <person name="Berg G."/>
            <person name="Martinez J.L."/>
        </authorList>
    </citation>
    <scope>NUCLEOTIDE SEQUENCE [LARGE SCALE GENOMIC DNA]</scope>
    <source>
        <strain evidence="2 3">EA1</strain>
    </source>
</reference>
<protein>
    <recommendedName>
        <fullName evidence="4">Transmembrane protein</fullName>
    </recommendedName>
</protein>
<dbReference type="AlphaFoldDB" id="A0A2J0U978"/>
<dbReference type="Proteomes" id="UP000230167">
    <property type="component" value="Unassembled WGS sequence"/>
</dbReference>
<feature type="transmembrane region" description="Helical" evidence="1">
    <location>
        <begin position="111"/>
        <end position="130"/>
    </location>
</feature>
<evidence type="ECO:0000313" key="2">
    <source>
        <dbReference type="EMBL" id="PJL25874.1"/>
    </source>
</evidence>
<proteinExistence type="predicted"/>
<accession>A0A2J0U978</accession>
<keyword evidence="1" id="KW-0472">Membrane</keyword>
<keyword evidence="1" id="KW-0812">Transmembrane</keyword>
<evidence type="ECO:0000256" key="1">
    <source>
        <dbReference type="SAM" id="Phobius"/>
    </source>
</evidence>
<evidence type="ECO:0008006" key="4">
    <source>
        <dbReference type="Google" id="ProtNLM"/>
    </source>
</evidence>